<feature type="domain" description="NTF2 fold immunity protein" evidence="1">
    <location>
        <begin position="68"/>
        <end position="195"/>
    </location>
</feature>
<keyword evidence="3" id="KW-1185">Reference proteome</keyword>
<dbReference type="RefSeq" id="WP_322492146.1">
    <property type="nucleotide sequence ID" value="NZ_JAXUBM010000040.1"/>
</dbReference>
<accession>A0ABU5L5D1</accession>
<proteinExistence type="predicted"/>
<organism evidence="2 3">
    <name type="scientific">Pseudomonas asiatica</name>
    <dbReference type="NCBI Taxonomy" id="2219225"/>
    <lineage>
        <taxon>Bacteria</taxon>
        <taxon>Pseudomonadati</taxon>
        <taxon>Pseudomonadota</taxon>
        <taxon>Gammaproteobacteria</taxon>
        <taxon>Pseudomonadales</taxon>
        <taxon>Pseudomonadaceae</taxon>
        <taxon>Pseudomonas</taxon>
    </lineage>
</organism>
<dbReference type="InterPro" id="IPR028049">
    <property type="entry name" value="Imm-NTF2"/>
</dbReference>
<sequence>MIDVIGLLVVALNQLLGNVFDNGLVDIHSVFKYGAGGARLTTICGVFRDRSLSMVKYSVADLSDGFREALSGFMREMYGWEVKYYHKGINAFESGSPESDLDEEMRNDLLMVFHKYVVRGGRNYDRVESLVCGRHPEYDEERDQVDVIDVGEKEIVVLIRKTRGLASVFRLTFTVSDGVYKVAGRDLQSGEKWQKTYV</sequence>
<comment type="caution">
    <text evidence="2">The sequence shown here is derived from an EMBL/GenBank/DDBJ whole genome shotgun (WGS) entry which is preliminary data.</text>
</comment>
<dbReference type="Pfam" id="PF15655">
    <property type="entry name" value="Imm-NTF2"/>
    <property type="match status" value="1"/>
</dbReference>
<protein>
    <submittedName>
        <fullName evidence="2">NTF2 fold immunity protein</fullName>
    </submittedName>
</protein>
<evidence type="ECO:0000259" key="1">
    <source>
        <dbReference type="Pfam" id="PF15655"/>
    </source>
</evidence>
<dbReference type="Proteomes" id="UP001292116">
    <property type="component" value="Unassembled WGS sequence"/>
</dbReference>
<reference evidence="2 3" key="1">
    <citation type="submission" date="2023-11" db="EMBL/GenBank/DDBJ databases">
        <title>Draft genomes analysis of Pseudomonas asiatica isolated from milk, feces and farm soil of cows suffering from clinical mastitis.</title>
        <authorList>
            <person name="Rahman T."/>
            <person name="Das Z.C."/>
            <person name="Hoque M.N."/>
        </authorList>
    </citation>
    <scope>NUCLEOTIDE SEQUENCE [LARGE SCALE GENOMIC DNA]</scope>
    <source>
        <strain evidence="2 3">2F2</strain>
    </source>
</reference>
<name>A0ABU5L5D1_9PSED</name>
<gene>
    <name evidence="2" type="ORF">SOW75_24675</name>
</gene>
<evidence type="ECO:0000313" key="3">
    <source>
        <dbReference type="Proteomes" id="UP001292116"/>
    </source>
</evidence>
<evidence type="ECO:0000313" key="2">
    <source>
        <dbReference type="EMBL" id="MDZ5741380.1"/>
    </source>
</evidence>
<dbReference type="EMBL" id="JAXUBM010000040">
    <property type="protein sequence ID" value="MDZ5741380.1"/>
    <property type="molecule type" value="Genomic_DNA"/>
</dbReference>